<dbReference type="NCBIfam" id="TIGR00041">
    <property type="entry name" value="DTMP_kinase"/>
    <property type="match status" value="1"/>
</dbReference>
<dbReference type="AlphaFoldDB" id="L2GPD6"/>
<dbReference type="GO" id="GO:0005524">
    <property type="term" value="F:ATP binding"/>
    <property type="evidence" value="ECO:0007669"/>
    <property type="project" value="UniProtKB-KW"/>
</dbReference>
<dbReference type="GO" id="GO:0004550">
    <property type="term" value="F:nucleoside diphosphate kinase activity"/>
    <property type="evidence" value="ECO:0007669"/>
    <property type="project" value="TreeGrafter"/>
</dbReference>
<dbReference type="SUPFAM" id="SSF52540">
    <property type="entry name" value="P-loop containing nucleoside triphosphate hydrolases"/>
    <property type="match status" value="1"/>
</dbReference>
<dbReference type="PANTHER" id="PTHR10344">
    <property type="entry name" value="THYMIDYLATE KINASE"/>
    <property type="match status" value="1"/>
</dbReference>
<dbReference type="InterPro" id="IPR027417">
    <property type="entry name" value="P-loop_NTPase"/>
</dbReference>
<dbReference type="PROSITE" id="PS01331">
    <property type="entry name" value="THYMIDYLATE_KINASE"/>
    <property type="match status" value="1"/>
</dbReference>
<comment type="pathway">
    <text evidence="1">Pyrimidine metabolism; dTTP biosynthesis.</text>
</comment>
<evidence type="ECO:0000256" key="1">
    <source>
        <dbReference type="ARBA" id="ARBA00004992"/>
    </source>
</evidence>
<evidence type="ECO:0000313" key="10">
    <source>
        <dbReference type="EMBL" id="ELA42162.1"/>
    </source>
</evidence>
<dbReference type="VEuPathDB" id="MicrosporidiaDB:VICG_00805"/>
<dbReference type="InterPro" id="IPR039430">
    <property type="entry name" value="Thymidylate_kin-like_dom"/>
</dbReference>
<dbReference type="EMBL" id="JH370134">
    <property type="protein sequence ID" value="ELA42162.1"/>
    <property type="molecule type" value="Genomic_DNA"/>
</dbReference>
<evidence type="ECO:0000313" key="11">
    <source>
        <dbReference type="Proteomes" id="UP000011082"/>
    </source>
</evidence>
<accession>L2GPD6</accession>
<dbReference type="GO" id="GO:0006227">
    <property type="term" value="P:dUDP biosynthetic process"/>
    <property type="evidence" value="ECO:0007669"/>
    <property type="project" value="TreeGrafter"/>
</dbReference>
<dbReference type="GO" id="GO:0006233">
    <property type="term" value="P:dTDP biosynthetic process"/>
    <property type="evidence" value="ECO:0007669"/>
    <property type="project" value="InterPro"/>
</dbReference>
<keyword evidence="4" id="KW-0808">Transferase</keyword>
<dbReference type="InterPro" id="IPR018094">
    <property type="entry name" value="Thymidylate_kinase"/>
</dbReference>
<evidence type="ECO:0000256" key="4">
    <source>
        <dbReference type="ARBA" id="ARBA00022679"/>
    </source>
</evidence>
<dbReference type="GO" id="GO:0006235">
    <property type="term" value="P:dTTP biosynthetic process"/>
    <property type="evidence" value="ECO:0007669"/>
    <property type="project" value="TreeGrafter"/>
</dbReference>
<evidence type="ECO:0000256" key="8">
    <source>
        <dbReference type="ARBA" id="ARBA00022840"/>
    </source>
</evidence>
<evidence type="ECO:0000256" key="5">
    <source>
        <dbReference type="ARBA" id="ARBA00022727"/>
    </source>
</evidence>
<evidence type="ECO:0000256" key="2">
    <source>
        <dbReference type="ARBA" id="ARBA00009776"/>
    </source>
</evidence>
<keyword evidence="11" id="KW-1185">Reference proteome</keyword>
<comment type="similarity">
    <text evidence="2">Belongs to the thymidylate kinase family.</text>
</comment>
<dbReference type="InterPro" id="IPR018095">
    <property type="entry name" value="Thymidylate_kin_CS"/>
</dbReference>
<dbReference type="HOGENOM" id="CLU_049131_3_2_1"/>
<keyword evidence="5" id="KW-0545">Nucleotide biosynthesis</keyword>
<dbReference type="RefSeq" id="XP_007604254.1">
    <property type="nucleotide sequence ID" value="XM_007604192.1"/>
</dbReference>
<keyword evidence="8" id="KW-0067">ATP-binding</keyword>
<gene>
    <name evidence="10" type="ORF">VICG_00805</name>
</gene>
<dbReference type="EC" id="2.7.4.9" evidence="3"/>
<dbReference type="Proteomes" id="UP000011082">
    <property type="component" value="Unassembled WGS sequence"/>
</dbReference>
<dbReference type="GO" id="GO:0005739">
    <property type="term" value="C:mitochondrion"/>
    <property type="evidence" value="ECO:0007669"/>
    <property type="project" value="TreeGrafter"/>
</dbReference>
<dbReference type="GO" id="GO:0004798">
    <property type="term" value="F:dTMP kinase activity"/>
    <property type="evidence" value="ECO:0007669"/>
    <property type="project" value="UniProtKB-EC"/>
</dbReference>
<dbReference type="OMA" id="YWHQFDA"/>
<dbReference type="CDD" id="cd01672">
    <property type="entry name" value="TMPK"/>
    <property type="match status" value="1"/>
</dbReference>
<proteinExistence type="inferred from homology"/>
<name>L2GPD6_VITCO</name>
<dbReference type="HAMAP" id="MF_00165">
    <property type="entry name" value="Thymidylate_kinase"/>
    <property type="match status" value="1"/>
</dbReference>
<dbReference type="PANTHER" id="PTHR10344:SF1">
    <property type="entry name" value="THYMIDYLATE KINASE"/>
    <property type="match status" value="1"/>
</dbReference>
<dbReference type="InParanoid" id="L2GPD6"/>
<dbReference type="Gene3D" id="3.40.50.300">
    <property type="entry name" value="P-loop containing nucleotide triphosphate hydrolases"/>
    <property type="match status" value="1"/>
</dbReference>
<evidence type="ECO:0000256" key="6">
    <source>
        <dbReference type="ARBA" id="ARBA00022741"/>
    </source>
</evidence>
<evidence type="ECO:0000259" key="9">
    <source>
        <dbReference type="Pfam" id="PF02223"/>
    </source>
</evidence>
<dbReference type="OrthoDB" id="425602at2759"/>
<dbReference type="GO" id="GO:0005829">
    <property type="term" value="C:cytosol"/>
    <property type="evidence" value="ECO:0007669"/>
    <property type="project" value="TreeGrafter"/>
</dbReference>
<dbReference type="STRING" id="993615.L2GPD6"/>
<feature type="domain" description="Thymidylate kinase-like" evidence="9">
    <location>
        <begin position="8"/>
        <end position="180"/>
    </location>
</feature>
<keyword evidence="6" id="KW-0547">Nucleotide-binding</keyword>
<evidence type="ECO:0000256" key="7">
    <source>
        <dbReference type="ARBA" id="ARBA00022777"/>
    </source>
</evidence>
<keyword evidence="7 10" id="KW-0418">Kinase</keyword>
<dbReference type="FunCoup" id="L2GPD6">
    <property type="interactions" value="120"/>
</dbReference>
<evidence type="ECO:0000256" key="3">
    <source>
        <dbReference type="ARBA" id="ARBA00012980"/>
    </source>
</evidence>
<organism evidence="10 11">
    <name type="scientific">Vittaforma corneae (strain ATCC 50505)</name>
    <name type="common">Microsporidian parasite</name>
    <name type="synonym">Nosema corneum</name>
    <dbReference type="NCBI Taxonomy" id="993615"/>
    <lineage>
        <taxon>Eukaryota</taxon>
        <taxon>Fungi</taxon>
        <taxon>Fungi incertae sedis</taxon>
        <taxon>Microsporidia</taxon>
        <taxon>Nosematidae</taxon>
        <taxon>Vittaforma</taxon>
    </lineage>
</organism>
<reference evidence="11" key="1">
    <citation type="submission" date="2011-05" db="EMBL/GenBank/DDBJ databases">
        <title>The genome sequence of Vittaforma corneae strain ATCC 50505.</title>
        <authorList>
            <consortium name="The Broad Institute Genome Sequencing Platform"/>
            <person name="Cuomo C."/>
            <person name="Didier E."/>
            <person name="Bowers L."/>
            <person name="Young S.K."/>
            <person name="Zeng Q."/>
            <person name="Gargeya S."/>
            <person name="Fitzgerald M."/>
            <person name="Haas B."/>
            <person name="Abouelleil A."/>
            <person name="Alvarado L."/>
            <person name="Arachchi H.M."/>
            <person name="Berlin A."/>
            <person name="Chapman S.B."/>
            <person name="Gearin G."/>
            <person name="Goldberg J."/>
            <person name="Griggs A."/>
            <person name="Gujja S."/>
            <person name="Hansen M."/>
            <person name="Heiman D."/>
            <person name="Howarth C."/>
            <person name="Larimer J."/>
            <person name="Lui A."/>
            <person name="MacDonald P.J.P."/>
            <person name="McCowen C."/>
            <person name="Montmayeur A."/>
            <person name="Murphy C."/>
            <person name="Neiman D."/>
            <person name="Pearson M."/>
            <person name="Priest M."/>
            <person name="Roberts A."/>
            <person name="Saif S."/>
            <person name="Shea T."/>
            <person name="Sisk P."/>
            <person name="Stolte C."/>
            <person name="Sykes S."/>
            <person name="Wortman J."/>
            <person name="Nusbaum C."/>
            <person name="Birren B."/>
        </authorList>
    </citation>
    <scope>NUCLEOTIDE SEQUENCE [LARGE SCALE GENOMIC DNA]</scope>
    <source>
        <strain evidence="11">ATCC 50505</strain>
    </source>
</reference>
<dbReference type="Pfam" id="PF02223">
    <property type="entry name" value="Thymidylate_kin"/>
    <property type="match status" value="1"/>
</dbReference>
<sequence length="186" mass="21720">MSFKLIVLEGLDRSGKTTVSSMLQQRLQPCTIIRFPNRATETGKLLDKFLKKQIKFSDHTIHLLYSANRYEEETRIRDLLKSTHVICDRYWLSGAVYSTAKGLDFEWCKSTDKLLPQPDFTFFLDVPVEETSKRTCFGNEVHDKIEFQRKVYEIYKSKVEEEGVYEINGLQEPEKIVEAILECLKP</sequence>
<protein>
    <recommendedName>
        <fullName evidence="3">dTMP kinase</fullName>
        <ecNumber evidence="3">2.7.4.9</ecNumber>
    </recommendedName>
</protein>
<dbReference type="GO" id="GO:0005634">
    <property type="term" value="C:nucleus"/>
    <property type="evidence" value="ECO:0007669"/>
    <property type="project" value="TreeGrafter"/>
</dbReference>
<dbReference type="GeneID" id="19881519"/>